<sequence>MPKYTPKNVMITGGCGFIGSNFVNYIHRAWPNCIFVNVDKLILNSDTQNVSRAVQESSRYKLELADIKNRQAILRILRDNAIDTVIHFAADCTSTRCYNETSEAVHNNVLAFIRLLETVREYGDINKFVHISTDEVYGDSGLGNDEAPKAEHSRLLPGNPYAATKIAGEAYVRAYQAQYNLPIVTARMNNIYGPNQWDVKVVPRFISIAKVRGEYTIQGTGQQLRSWLFVDDAAAGIQAVCENGDVGDIFNLGTYYEKNVADLAQVIQQEVDLQLGREYQPPRYVSIPDRPYNDLRYFISIEKAKTVLGWEPSTSFADGMRITVADGLAAKEHVKMRVAIYGGRGYVGQELQRVLNARRIPYVLAGKKVGVDADEDVERELAGLGVTHVVCVTGRTHGPGKPNIDYLEGNDKVDINVRDNMYSATILAHISRKFGLHYTYIGTGYMFAYDKDHPIGGNMFKDDDEPTFFGSAYSVVKGFTDRQMSYFNQKGWENLNVRITLPLSLDMKQDRNLLSKVVKFKEVFDIPVSITILPDCMNAMLDMMERRVGGTVNLVNPEPISLYEIVMLYKQKVDDSANPTPIGVETEKAQQLLATKGNCALDTTKLVSLTPVPPARESLLKHFEAMKV</sequence>
<reference evidence="2 3" key="1">
    <citation type="submission" date="2020-04" db="EMBL/GenBank/DDBJ databases">
        <authorList>
            <person name="Laetsch R D."/>
            <person name="Stevens L."/>
            <person name="Kumar S."/>
            <person name="Blaxter L. M."/>
        </authorList>
    </citation>
    <scope>NUCLEOTIDE SEQUENCE [LARGE SCALE GENOMIC DNA]</scope>
</reference>
<evidence type="ECO:0000313" key="2">
    <source>
        <dbReference type="EMBL" id="CAB3405385.1"/>
    </source>
</evidence>
<keyword evidence="3" id="KW-1185">Reference proteome</keyword>
<evidence type="ECO:0000313" key="3">
    <source>
        <dbReference type="Proteomes" id="UP000494206"/>
    </source>
</evidence>
<organism evidence="2 3">
    <name type="scientific">Caenorhabditis bovis</name>
    <dbReference type="NCBI Taxonomy" id="2654633"/>
    <lineage>
        <taxon>Eukaryota</taxon>
        <taxon>Metazoa</taxon>
        <taxon>Ecdysozoa</taxon>
        <taxon>Nematoda</taxon>
        <taxon>Chromadorea</taxon>
        <taxon>Rhabditida</taxon>
        <taxon>Rhabditina</taxon>
        <taxon>Rhabditomorpha</taxon>
        <taxon>Rhabditoidea</taxon>
        <taxon>Rhabditidae</taxon>
        <taxon>Peloderinae</taxon>
        <taxon>Caenorhabditis</taxon>
    </lineage>
</organism>
<name>A0A8S1EVD4_9PELO</name>
<feature type="domain" description="NAD(P)-binding" evidence="1">
    <location>
        <begin position="10"/>
        <end position="322"/>
    </location>
</feature>
<evidence type="ECO:0000259" key="1">
    <source>
        <dbReference type="Pfam" id="PF16363"/>
    </source>
</evidence>
<comment type="caution">
    <text evidence="2">The sequence shown here is derived from an EMBL/GenBank/DDBJ whole genome shotgun (WGS) entry which is preliminary data.</text>
</comment>
<dbReference type="Pfam" id="PF16363">
    <property type="entry name" value="GDP_Man_Dehyd"/>
    <property type="match status" value="1"/>
</dbReference>
<dbReference type="EMBL" id="CADEPM010000004">
    <property type="protein sequence ID" value="CAB3405385.1"/>
    <property type="molecule type" value="Genomic_DNA"/>
</dbReference>
<dbReference type="Gene3D" id="3.90.25.10">
    <property type="entry name" value="UDP-galactose 4-epimerase, domain 1"/>
    <property type="match status" value="1"/>
</dbReference>
<proteinExistence type="predicted"/>
<protein>
    <recommendedName>
        <fullName evidence="1">NAD(P)-binding domain-containing protein</fullName>
    </recommendedName>
</protein>
<dbReference type="InterPro" id="IPR036291">
    <property type="entry name" value="NAD(P)-bd_dom_sf"/>
</dbReference>
<gene>
    <name evidence="2" type="ORF">CBOVIS_LOCUS7586</name>
</gene>
<dbReference type="AlphaFoldDB" id="A0A8S1EVD4"/>
<accession>A0A8S1EVD4</accession>
<dbReference type="SUPFAM" id="SSF51735">
    <property type="entry name" value="NAD(P)-binding Rossmann-fold domains"/>
    <property type="match status" value="2"/>
</dbReference>
<dbReference type="Proteomes" id="UP000494206">
    <property type="component" value="Unassembled WGS sequence"/>
</dbReference>
<dbReference type="PANTHER" id="PTHR43000">
    <property type="entry name" value="DTDP-D-GLUCOSE 4,6-DEHYDRATASE-RELATED"/>
    <property type="match status" value="1"/>
</dbReference>
<dbReference type="OrthoDB" id="16464at2759"/>
<dbReference type="Gene3D" id="3.40.50.720">
    <property type="entry name" value="NAD(P)-binding Rossmann-like Domain"/>
    <property type="match status" value="2"/>
</dbReference>
<dbReference type="GO" id="GO:0003824">
    <property type="term" value="F:catalytic activity"/>
    <property type="evidence" value="ECO:0007669"/>
    <property type="project" value="UniProtKB-ARBA"/>
</dbReference>
<dbReference type="InterPro" id="IPR016040">
    <property type="entry name" value="NAD(P)-bd_dom"/>
</dbReference>